<accession>A0AAE3H2I6</accession>
<keyword evidence="1" id="KW-0802">TPR repeat</keyword>
<organism evidence="2 3">
    <name type="scientific">Lacihabitans soyangensis</name>
    <dbReference type="NCBI Taxonomy" id="869394"/>
    <lineage>
        <taxon>Bacteria</taxon>
        <taxon>Pseudomonadati</taxon>
        <taxon>Bacteroidota</taxon>
        <taxon>Cytophagia</taxon>
        <taxon>Cytophagales</taxon>
        <taxon>Leadbetterellaceae</taxon>
        <taxon>Lacihabitans</taxon>
    </lineage>
</organism>
<dbReference type="PROSITE" id="PS50005">
    <property type="entry name" value="TPR"/>
    <property type="match status" value="1"/>
</dbReference>
<dbReference type="Gene3D" id="1.25.40.10">
    <property type="entry name" value="Tetratricopeptide repeat domain"/>
    <property type="match status" value="1"/>
</dbReference>
<name>A0AAE3H2I6_9BACT</name>
<protein>
    <recommendedName>
        <fullName evidence="4">Tetratricopeptide repeat protein</fullName>
    </recommendedName>
</protein>
<sequence length="272" mass="29962">MNGLNKKTHLLIIVLIGIASFAFLFTRPKSVVKDVAQTVQESKPDSVKASKEAAHKLSGDSEKLLQSLQTKLSASTSKNEVLKEIAELYSKESVFDSAGFYFEKIALNNPSVENWTLAGDAYFQGFNLALSPANMEFLVEKTRQAYNKVLALQPADLHAKTNLAMSYVGSDSPMKAITMLREVLDQEPKYIPAIMSLGGLSMQSNQYDKAAARFQNVLQIDPTNVNAKLGLAYSLIELDKKPEAKALLNDVLKQNIDAVMKDEITKTLNSLK</sequence>
<dbReference type="SUPFAM" id="SSF48452">
    <property type="entry name" value="TPR-like"/>
    <property type="match status" value="1"/>
</dbReference>
<dbReference type="InterPro" id="IPR019734">
    <property type="entry name" value="TPR_rpt"/>
</dbReference>
<dbReference type="SMART" id="SM00028">
    <property type="entry name" value="TPR"/>
    <property type="match status" value="3"/>
</dbReference>
<dbReference type="RefSeq" id="WP_255036902.1">
    <property type="nucleotide sequence ID" value="NZ_RJUF01000020.1"/>
</dbReference>
<dbReference type="AlphaFoldDB" id="A0AAE3H2I6"/>
<dbReference type="Proteomes" id="UP001204144">
    <property type="component" value="Unassembled WGS sequence"/>
</dbReference>
<proteinExistence type="predicted"/>
<feature type="repeat" description="TPR" evidence="1">
    <location>
        <begin position="191"/>
        <end position="224"/>
    </location>
</feature>
<dbReference type="PANTHER" id="PTHR45081">
    <property type="entry name" value="EF HAND FAMILY PROTEIN, PUTATIVE, EXPRESSED-RELATED"/>
    <property type="match status" value="1"/>
</dbReference>
<dbReference type="InterPro" id="IPR011990">
    <property type="entry name" value="TPR-like_helical_dom_sf"/>
</dbReference>
<evidence type="ECO:0000313" key="3">
    <source>
        <dbReference type="Proteomes" id="UP001204144"/>
    </source>
</evidence>
<gene>
    <name evidence="2" type="ORF">EGI31_09115</name>
</gene>
<evidence type="ECO:0008006" key="4">
    <source>
        <dbReference type="Google" id="ProtNLM"/>
    </source>
</evidence>
<evidence type="ECO:0000313" key="2">
    <source>
        <dbReference type="EMBL" id="MCP9763115.1"/>
    </source>
</evidence>
<comment type="caution">
    <text evidence="2">The sequence shown here is derived from an EMBL/GenBank/DDBJ whole genome shotgun (WGS) entry which is preliminary data.</text>
</comment>
<keyword evidence="3" id="KW-1185">Reference proteome</keyword>
<reference evidence="2 3" key="1">
    <citation type="submission" date="2018-11" db="EMBL/GenBank/DDBJ databases">
        <title>Novel bacteria species description.</title>
        <authorList>
            <person name="Han J.-H."/>
        </authorList>
    </citation>
    <scope>NUCLEOTIDE SEQUENCE [LARGE SCALE GENOMIC DNA]</scope>
    <source>
        <strain evidence="2 3">KCTC23259</strain>
    </source>
</reference>
<dbReference type="Pfam" id="PF14559">
    <property type="entry name" value="TPR_19"/>
    <property type="match status" value="1"/>
</dbReference>
<evidence type="ECO:0000256" key="1">
    <source>
        <dbReference type="PROSITE-ProRule" id="PRU00339"/>
    </source>
</evidence>
<dbReference type="PANTHER" id="PTHR45081:SF1">
    <property type="entry name" value="EF HAND FAMILY PROTEIN, PUTATIVE, EXPRESSED-RELATED"/>
    <property type="match status" value="1"/>
</dbReference>
<dbReference type="EMBL" id="RJUF01000020">
    <property type="protein sequence ID" value="MCP9763115.1"/>
    <property type="molecule type" value="Genomic_DNA"/>
</dbReference>
<dbReference type="GO" id="GO:0005886">
    <property type="term" value="C:plasma membrane"/>
    <property type="evidence" value="ECO:0007669"/>
    <property type="project" value="TreeGrafter"/>
</dbReference>